<feature type="region of interest" description="Disordered" evidence="11">
    <location>
        <begin position="1"/>
        <end position="26"/>
    </location>
</feature>
<dbReference type="GO" id="GO:0005886">
    <property type="term" value="C:plasma membrane"/>
    <property type="evidence" value="ECO:0007669"/>
    <property type="project" value="UniProtKB-SubCell"/>
</dbReference>
<dbReference type="PRINTS" id="PR00237">
    <property type="entry name" value="GPCRRHODOPSN"/>
</dbReference>
<evidence type="ECO:0000256" key="9">
    <source>
        <dbReference type="ARBA" id="ARBA00023170"/>
    </source>
</evidence>
<proteinExistence type="inferred from homology"/>
<organism evidence="13">
    <name type="scientific">Cyprideis torosa</name>
    <dbReference type="NCBI Taxonomy" id="163714"/>
    <lineage>
        <taxon>Eukaryota</taxon>
        <taxon>Metazoa</taxon>
        <taxon>Ecdysozoa</taxon>
        <taxon>Arthropoda</taxon>
        <taxon>Crustacea</taxon>
        <taxon>Oligostraca</taxon>
        <taxon>Ostracoda</taxon>
        <taxon>Podocopa</taxon>
        <taxon>Podocopida</taxon>
        <taxon>Cytherocopina</taxon>
        <taxon>Cytheroidea</taxon>
        <taxon>Cytherideidae</taxon>
        <taxon>Cyprideis</taxon>
    </lineage>
</organism>
<name>A0A7R8ZGR4_9CRUS</name>
<keyword evidence="7 12" id="KW-0472">Membrane</keyword>
<keyword evidence="10" id="KW-0807">Transducer</keyword>
<evidence type="ECO:0000256" key="10">
    <source>
        <dbReference type="ARBA" id="ARBA00023224"/>
    </source>
</evidence>
<dbReference type="OrthoDB" id="10034726at2759"/>
<comment type="similarity">
    <text evidence="2">Belongs to the G-protein coupled receptor 1 family.</text>
</comment>
<evidence type="ECO:0000256" key="1">
    <source>
        <dbReference type="ARBA" id="ARBA00004651"/>
    </source>
</evidence>
<dbReference type="SUPFAM" id="SSF81321">
    <property type="entry name" value="Family A G protein-coupled receptor-like"/>
    <property type="match status" value="1"/>
</dbReference>
<dbReference type="Pfam" id="PF00001">
    <property type="entry name" value="7tm_1"/>
    <property type="match status" value="1"/>
</dbReference>
<dbReference type="GO" id="GO:0001591">
    <property type="term" value="F:dopamine neurotransmitter receptor activity, coupled via Gi/Go"/>
    <property type="evidence" value="ECO:0007669"/>
    <property type="project" value="TreeGrafter"/>
</dbReference>
<dbReference type="PROSITE" id="PS50262">
    <property type="entry name" value="G_PROTEIN_RECEP_F1_2"/>
    <property type="match status" value="1"/>
</dbReference>
<keyword evidence="9" id="KW-0675">Receptor</keyword>
<evidence type="ECO:0000256" key="7">
    <source>
        <dbReference type="ARBA" id="ARBA00023136"/>
    </source>
</evidence>
<gene>
    <name evidence="13" type="ORF">CTOB1V02_LOCUS1035</name>
</gene>
<accession>A0A7R8ZGR4</accession>
<dbReference type="AlphaFoldDB" id="A0A7R8ZGR4"/>
<dbReference type="GO" id="GO:0004930">
    <property type="term" value="F:G protein-coupled receptor activity"/>
    <property type="evidence" value="ECO:0007669"/>
    <property type="project" value="UniProtKB-KW"/>
</dbReference>
<evidence type="ECO:0000256" key="6">
    <source>
        <dbReference type="ARBA" id="ARBA00023040"/>
    </source>
</evidence>
<dbReference type="EMBL" id="OB660142">
    <property type="protein sequence ID" value="CAD7223040.1"/>
    <property type="molecule type" value="Genomic_DNA"/>
</dbReference>
<comment type="subcellular location">
    <subcellularLocation>
        <location evidence="1">Cell membrane</location>
        <topology evidence="1">Multi-pass membrane protein</topology>
    </subcellularLocation>
</comment>
<dbReference type="InterPro" id="IPR000276">
    <property type="entry name" value="GPCR_Rhodpsn"/>
</dbReference>
<feature type="transmembrane region" description="Helical" evidence="12">
    <location>
        <begin position="108"/>
        <end position="130"/>
    </location>
</feature>
<keyword evidence="5 12" id="KW-1133">Transmembrane helix</keyword>
<sequence length="270" mass="30521">MESVKIRHSSHSRPLPDDPPTSEDSDVRDFWFIQDADDTAFHEIVSFEKDPGRDDFSGAWAMENYTSDDPHFLGNGSFSLDDVDNSSSVFRNGSVPNDLQTPSDSHPAFLLLLIFSVAAIFGNVLVIISVRRERSLQNITNYFIVSLAIADLLVAGIAMPFGVYFLLQPQCPVSRGCRGKWAKGRMIRKSYIFPEGGKNLCQRAADEVQTYKGGTMWQLVDFQNKRREEQEVPEGQVYMTGGEEKYDYPIRLHLSDHLSQKLSEFIIIKS</sequence>
<evidence type="ECO:0000256" key="4">
    <source>
        <dbReference type="ARBA" id="ARBA00022692"/>
    </source>
</evidence>
<evidence type="ECO:0000256" key="2">
    <source>
        <dbReference type="ARBA" id="ARBA00010663"/>
    </source>
</evidence>
<dbReference type="Gene3D" id="1.20.1070.10">
    <property type="entry name" value="Rhodopsin 7-helix transmembrane proteins"/>
    <property type="match status" value="1"/>
</dbReference>
<keyword evidence="3" id="KW-1003">Cell membrane</keyword>
<evidence type="ECO:0000256" key="3">
    <source>
        <dbReference type="ARBA" id="ARBA00022475"/>
    </source>
</evidence>
<dbReference type="PANTHER" id="PTHR24248">
    <property type="entry name" value="ADRENERGIC RECEPTOR-RELATED G-PROTEIN COUPLED RECEPTOR"/>
    <property type="match status" value="1"/>
</dbReference>
<dbReference type="GO" id="GO:0045202">
    <property type="term" value="C:synapse"/>
    <property type="evidence" value="ECO:0007669"/>
    <property type="project" value="GOC"/>
</dbReference>
<evidence type="ECO:0000313" key="13">
    <source>
        <dbReference type="EMBL" id="CAD7223040.1"/>
    </source>
</evidence>
<keyword evidence="4 12" id="KW-0812">Transmembrane</keyword>
<evidence type="ECO:0000256" key="12">
    <source>
        <dbReference type="SAM" id="Phobius"/>
    </source>
</evidence>
<dbReference type="InterPro" id="IPR017452">
    <property type="entry name" value="GPCR_Rhodpsn_7TM"/>
</dbReference>
<evidence type="ECO:0000256" key="5">
    <source>
        <dbReference type="ARBA" id="ARBA00022989"/>
    </source>
</evidence>
<feature type="compositionally biased region" description="Basic residues" evidence="11">
    <location>
        <begin position="1"/>
        <end position="11"/>
    </location>
</feature>
<evidence type="ECO:0000256" key="8">
    <source>
        <dbReference type="ARBA" id="ARBA00023157"/>
    </source>
</evidence>
<protein>
    <submittedName>
        <fullName evidence="13">Uncharacterized protein</fullName>
    </submittedName>
</protein>
<feature type="transmembrane region" description="Helical" evidence="12">
    <location>
        <begin position="142"/>
        <end position="167"/>
    </location>
</feature>
<evidence type="ECO:0000256" key="11">
    <source>
        <dbReference type="SAM" id="MobiDB-lite"/>
    </source>
</evidence>
<keyword evidence="8" id="KW-1015">Disulfide bond</keyword>
<dbReference type="PANTHER" id="PTHR24248:SF125">
    <property type="entry name" value="DOPAMINE D2-LIKE RECEPTOR"/>
    <property type="match status" value="1"/>
</dbReference>
<keyword evidence="6" id="KW-0297">G-protein coupled receptor</keyword>
<reference evidence="13" key="1">
    <citation type="submission" date="2020-11" db="EMBL/GenBank/DDBJ databases">
        <authorList>
            <person name="Tran Van P."/>
        </authorList>
    </citation>
    <scope>NUCLEOTIDE SEQUENCE</scope>
</reference>